<keyword evidence="4 8" id="KW-0028">Amino-acid biosynthesis</keyword>
<dbReference type="InterPro" id="IPR006218">
    <property type="entry name" value="DAHP1/KDSA"/>
</dbReference>
<comment type="pathway">
    <text evidence="2 8">Metabolic intermediate biosynthesis; chorismate biosynthesis; chorismate from D-erythrose 4-phosphate and phosphoenolpyruvate: step 1/7.</text>
</comment>
<dbReference type="NCBIfam" id="TIGR00034">
    <property type="entry name" value="aroFGH"/>
    <property type="match status" value="1"/>
</dbReference>
<dbReference type="Gene3D" id="3.20.20.70">
    <property type="entry name" value="Aldolase class I"/>
    <property type="match status" value="1"/>
</dbReference>
<dbReference type="GO" id="GO:0009073">
    <property type="term" value="P:aromatic amino acid family biosynthetic process"/>
    <property type="evidence" value="ECO:0007669"/>
    <property type="project" value="UniProtKB-KW"/>
</dbReference>
<dbReference type="PANTHER" id="PTHR21225">
    <property type="entry name" value="PHOSPHO-2-DEHYDRO-3-DEOXYHEPTONATE ALDOLASE DAHP SYNTHETASE"/>
    <property type="match status" value="1"/>
</dbReference>
<keyword evidence="5 8" id="KW-0808">Transferase</keyword>
<dbReference type="AlphaFoldDB" id="A0A7H0I286"/>
<protein>
    <recommendedName>
        <fullName evidence="8">Phospho-2-dehydro-3-deoxyheptonate aldolase</fullName>
        <ecNumber evidence="8">2.5.1.54</ecNumber>
    </recommendedName>
</protein>
<dbReference type="EMBL" id="CP060825">
    <property type="protein sequence ID" value="QNP66902.1"/>
    <property type="molecule type" value="Genomic_DNA"/>
</dbReference>
<dbReference type="PIRSF" id="PIRSF001361">
    <property type="entry name" value="DAHP_synthase"/>
    <property type="match status" value="1"/>
</dbReference>
<dbReference type="UniPathway" id="UPA00053">
    <property type="reaction ID" value="UER00084"/>
</dbReference>
<dbReference type="RefSeq" id="WP_187743958.1">
    <property type="nucleotide sequence ID" value="NZ_CP060825.1"/>
</dbReference>
<evidence type="ECO:0000256" key="8">
    <source>
        <dbReference type="PIRNR" id="PIRNR001361"/>
    </source>
</evidence>
<feature type="compositionally biased region" description="Low complexity" evidence="9">
    <location>
        <begin position="1"/>
        <end position="15"/>
    </location>
</feature>
<dbReference type="NCBIfam" id="NF009395">
    <property type="entry name" value="PRK12755.1"/>
    <property type="match status" value="1"/>
</dbReference>
<feature type="domain" description="DAHP synthetase I/KDSA" evidence="10">
    <location>
        <begin position="82"/>
        <end position="371"/>
    </location>
</feature>
<keyword evidence="6 8" id="KW-0057">Aromatic amino acid biosynthesis</keyword>
<organism evidence="11 12">
    <name type="scientific">Streptomyces genisteinicus</name>
    <dbReference type="NCBI Taxonomy" id="2768068"/>
    <lineage>
        <taxon>Bacteria</taxon>
        <taxon>Bacillati</taxon>
        <taxon>Actinomycetota</taxon>
        <taxon>Actinomycetes</taxon>
        <taxon>Kitasatosporales</taxon>
        <taxon>Streptomycetaceae</taxon>
        <taxon>Streptomyces</taxon>
    </lineage>
</organism>
<evidence type="ECO:0000259" key="10">
    <source>
        <dbReference type="Pfam" id="PF00793"/>
    </source>
</evidence>
<keyword evidence="12" id="KW-1185">Reference proteome</keyword>
<dbReference type="InterPro" id="IPR006219">
    <property type="entry name" value="DAHP_synth_1"/>
</dbReference>
<name>A0A7H0I286_9ACTN</name>
<dbReference type="SUPFAM" id="SSF51569">
    <property type="entry name" value="Aldolase"/>
    <property type="match status" value="1"/>
</dbReference>
<dbReference type="Proteomes" id="UP000516230">
    <property type="component" value="Chromosome"/>
</dbReference>
<comment type="function">
    <text evidence="1 8">Stereospecific condensation of phosphoenolpyruvate (PEP) and D-erythrose-4-phosphate (E4P) giving rise to 3-deoxy-D-arabino-heptulosonate-7-phosphate (DAHP).</text>
</comment>
<evidence type="ECO:0000256" key="3">
    <source>
        <dbReference type="ARBA" id="ARBA00007985"/>
    </source>
</evidence>
<evidence type="ECO:0000256" key="6">
    <source>
        <dbReference type="ARBA" id="ARBA00023141"/>
    </source>
</evidence>
<evidence type="ECO:0000313" key="12">
    <source>
        <dbReference type="Proteomes" id="UP000516230"/>
    </source>
</evidence>
<evidence type="ECO:0000313" key="11">
    <source>
        <dbReference type="EMBL" id="QNP66902.1"/>
    </source>
</evidence>
<comment type="similarity">
    <text evidence="3 8">Belongs to the class-I DAHP synthase family.</text>
</comment>
<dbReference type="PANTHER" id="PTHR21225:SF12">
    <property type="entry name" value="PHOSPHO-2-DEHYDRO-3-DEOXYHEPTONATE ALDOLASE, TYROSINE-INHIBITED"/>
    <property type="match status" value="1"/>
</dbReference>
<dbReference type="EC" id="2.5.1.54" evidence="8"/>
<proteinExistence type="inferred from homology"/>
<dbReference type="InterPro" id="IPR013785">
    <property type="entry name" value="Aldolase_TIM"/>
</dbReference>
<dbReference type="GO" id="GO:0009423">
    <property type="term" value="P:chorismate biosynthetic process"/>
    <property type="evidence" value="ECO:0007669"/>
    <property type="project" value="UniProtKB-UniPathway"/>
</dbReference>
<dbReference type="GO" id="GO:0008652">
    <property type="term" value="P:amino acid biosynthetic process"/>
    <property type="evidence" value="ECO:0007669"/>
    <property type="project" value="UniProtKB-KW"/>
</dbReference>
<dbReference type="KEGG" id="sgj:IAG43_30925"/>
<evidence type="ECO:0000256" key="5">
    <source>
        <dbReference type="ARBA" id="ARBA00022679"/>
    </source>
</evidence>
<evidence type="ECO:0000256" key="2">
    <source>
        <dbReference type="ARBA" id="ARBA00004688"/>
    </source>
</evidence>
<evidence type="ECO:0000256" key="1">
    <source>
        <dbReference type="ARBA" id="ARBA00003726"/>
    </source>
</evidence>
<evidence type="ECO:0000256" key="9">
    <source>
        <dbReference type="SAM" id="MobiDB-lite"/>
    </source>
</evidence>
<gene>
    <name evidence="11" type="ORF">IAG43_30925</name>
</gene>
<dbReference type="GO" id="GO:0005737">
    <property type="term" value="C:cytoplasm"/>
    <property type="evidence" value="ECO:0007669"/>
    <property type="project" value="TreeGrafter"/>
</dbReference>
<evidence type="ECO:0000256" key="4">
    <source>
        <dbReference type="ARBA" id="ARBA00022605"/>
    </source>
</evidence>
<feature type="compositionally biased region" description="Low complexity" evidence="9">
    <location>
        <begin position="21"/>
        <end position="35"/>
    </location>
</feature>
<reference evidence="11 12" key="1">
    <citation type="submission" date="2020-08" db="EMBL/GenBank/DDBJ databases">
        <title>A novel species.</title>
        <authorList>
            <person name="Gao J."/>
        </authorList>
    </citation>
    <scope>NUCLEOTIDE SEQUENCE [LARGE SCALE GENOMIC DNA]</scope>
    <source>
        <strain evidence="11 12">CRPJ-33</strain>
    </source>
</reference>
<evidence type="ECO:0000256" key="7">
    <source>
        <dbReference type="ARBA" id="ARBA00047508"/>
    </source>
</evidence>
<feature type="region of interest" description="Disordered" evidence="9">
    <location>
        <begin position="1"/>
        <end position="51"/>
    </location>
</feature>
<accession>A0A7H0I286</accession>
<comment type="catalytic activity">
    <reaction evidence="7 8">
        <text>D-erythrose 4-phosphate + phosphoenolpyruvate + H2O = 7-phospho-2-dehydro-3-deoxy-D-arabino-heptonate + phosphate</text>
        <dbReference type="Rhea" id="RHEA:14717"/>
        <dbReference type="ChEBI" id="CHEBI:15377"/>
        <dbReference type="ChEBI" id="CHEBI:16897"/>
        <dbReference type="ChEBI" id="CHEBI:43474"/>
        <dbReference type="ChEBI" id="CHEBI:58394"/>
        <dbReference type="ChEBI" id="CHEBI:58702"/>
        <dbReference type="EC" id="2.5.1.54"/>
    </reaction>
</comment>
<dbReference type="GO" id="GO:0003849">
    <property type="term" value="F:3-deoxy-7-phosphoheptulonate synthase activity"/>
    <property type="evidence" value="ECO:0007669"/>
    <property type="project" value="UniProtKB-EC"/>
</dbReference>
<dbReference type="Pfam" id="PF00793">
    <property type="entry name" value="DAHP_synth_1"/>
    <property type="match status" value="1"/>
</dbReference>
<sequence>MPSLPPQALSSQAPSSPAPSSPALSSQAPSSQALPTAVQPLPTPADLATAGPLPSPAELALLFPLSADDTERIARHRRTVGDVLDRRDGRLMVVVGPCSVHDTAGALEYADRLAGAARRFEDDLVVVLRAYLEKPRTVTGWTGLLNSPEYDGTGDLDAGLRLGRSLLTDAVATGLPLAYEFVDPALAPYVADTVSWGAIGARTVASQPHRHLASWLPMPVGMKNCVSGRLDTAVAAVQAAAHSHTLPAVSYDGRLTTLRSTGNRSAHLVLRGGPVPNYDRAGVAAARAALAAAGLPERVVVDASHGNSGKDHNRQPGVVADLAAQIADGDRSLAGVMIESYLADGRQDPGGGRPRPDLSVTDACVGWTRTVPLLETLAQAARRRAA</sequence>